<protein>
    <submittedName>
        <fullName evidence="2">Uncharacterized protein</fullName>
    </submittedName>
</protein>
<dbReference type="OrthoDB" id="7429032at2"/>
<sequence length="78" mass="8461">MEPSVYLEMGLVGLAGIGVLTAGALRGWRGWLELKRLELQARTSDADLPAPTMSSRIELADLKERIRKLEAIAAGVDI</sequence>
<name>A0A0E9MLJ3_9SPHN</name>
<organism evidence="2 3">
    <name type="scientific">Sphingomonas changbaiensis NBRC 104936</name>
    <dbReference type="NCBI Taxonomy" id="1219043"/>
    <lineage>
        <taxon>Bacteria</taxon>
        <taxon>Pseudomonadati</taxon>
        <taxon>Pseudomonadota</taxon>
        <taxon>Alphaproteobacteria</taxon>
        <taxon>Sphingomonadales</taxon>
        <taxon>Sphingomonadaceae</taxon>
        <taxon>Sphingomonas</taxon>
    </lineage>
</organism>
<dbReference type="Proteomes" id="UP000033202">
    <property type="component" value="Unassembled WGS sequence"/>
</dbReference>
<keyword evidence="1" id="KW-1133">Transmembrane helix</keyword>
<comment type="caution">
    <text evidence="2">The sequence shown here is derived from an EMBL/GenBank/DDBJ whole genome shotgun (WGS) entry which is preliminary data.</text>
</comment>
<accession>A0A0E9MLJ3</accession>
<reference evidence="2 3" key="1">
    <citation type="submission" date="2015-04" db="EMBL/GenBank/DDBJ databases">
        <title>Whole genome shotgun sequence of Sphingomonas changbaiensis NBRC 104936.</title>
        <authorList>
            <person name="Katano-Makiyama Y."/>
            <person name="Hosoyama A."/>
            <person name="Hashimoto M."/>
            <person name="Noguchi M."/>
            <person name="Tsuchikane K."/>
            <person name="Ohji S."/>
            <person name="Yamazoe A."/>
            <person name="Ichikawa N."/>
            <person name="Kimura A."/>
            <person name="Fujita N."/>
        </authorList>
    </citation>
    <scope>NUCLEOTIDE SEQUENCE [LARGE SCALE GENOMIC DNA]</scope>
    <source>
        <strain evidence="2 3">NBRC 104936</strain>
    </source>
</reference>
<evidence type="ECO:0000256" key="1">
    <source>
        <dbReference type="SAM" id="Phobius"/>
    </source>
</evidence>
<dbReference type="AlphaFoldDB" id="A0A0E9MLJ3"/>
<keyword evidence="1" id="KW-0812">Transmembrane</keyword>
<evidence type="ECO:0000313" key="3">
    <source>
        <dbReference type="Proteomes" id="UP000033202"/>
    </source>
</evidence>
<feature type="transmembrane region" description="Helical" evidence="1">
    <location>
        <begin position="6"/>
        <end position="28"/>
    </location>
</feature>
<dbReference type="STRING" id="1219043.SCH01S_01_01580"/>
<dbReference type="EMBL" id="BBWU01000001">
    <property type="protein sequence ID" value="GAO37995.1"/>
    <property type="molecule type" value="Genomic_DNA"/>
</dbReference>
<proteinExistence type="predicted"/>
<keyword evidence="3" id="KW-1185">Reference proteome</keyword>
<gene>
    <name evidence="2" type="ORF">SCH01S_01_01580</name>
</gene>
<keyword evidence="1" id="KW-0472">Membrane</keyword>
<evidence type="ECO:0000313" key="2">
    <source>
        <dbReference type="EMBL" id="GAO37995.1"/>
    </source>
</evidence>